<name>A0A329Q1Q9_9LACT</name>
<dbReference type="EMBL" id="QMHM01000009">
    <property type="protein sequence ID" value="RAV79124.1"/>
    <property type="molecule type" value="Genomic_DNA"/>
</dbReference>
<dbReference type="GeneID" id="86858531"/>
<reference evidence="1 2" key="1">
    <citation type="submission" date="2018-04" db="EMBL/GenBank/DDBJ databases">
        <title>Aerococcus urinae genomes.</title>
        <authorList>
            <person name="Hilt E."/>
            <person name="Gilbert N.M."/>
            <person name="Thomas-White K."/>
            <person name="Putonti C."/>
            <person name="Lewis A.L."/>
            <person name="Visck K.L."/>
            <person name="Wolfe A.J."/>
        </authorList>
    </citation>
    <scope>NUCLEOTIDE SEQUENCE [LARGE SCALE GENOMIC DNA]</scope>
    <source>
        <strain evidence="1 2">UMB7480</strain>
    </source>
</reference>
<protein>
    <submittedName>
        <fullName evidence="1">Transcriptional regulator</fullName>
    </submittedName>
</protein>
<comment type="caution">
    <text evidence="1">The sequence shown here is derived from an EMBL/GenBank/DDBJ whole genome shotgun (WGS) entry which is preliminary data.</text>
</comment>
<evidence type="ECO:0000313" key="1">
    <source>
        <dbReference type="EMBL" id="RAV79124.1"/>
    </source>
</evidence>
<organism evidence="1 2">
    <name type="scientific">Aerococcus urinae</name>
    <dbReference type="NCBI Taxonomy" id="1376"/>
    <lineage>
        <taxon>Bacteria</taxon>
        <taxon>Bacillati</taxon>
        <taxon>Bacillota</taxon>
        <taxon>Bacilli</taxon>
        <taxon>Lactobacillales</taxon>
        <taxon>Aerococcaceae</taxon>
        <taxon>Aerococcus</taxon>
    </lineage>
</organism>
<evidence type="ECO:0000313" key="2">
    <source>
        <dbReference type="Proteomes" id="UP000251923"/>
    </source>
</evidence>
<dbReference type="Proteomes" id="UP000251923">
    <property type="component" value="Unassembled WGS sequence"/>
</dbReference>
<gene>
    <name evidence="1" type="ORF">DBT54_05760</name>
</gene>
<dbReference type="AlphaFoldDB" id="A0A329Q1Q9"/>
<proteinExistence type="predicted"/>
<dbReference type="RefSeq" id="WP_101560393.1">
    <property type="nucleotide sequence ID" value="NZ_JAMDYC010000002.1"/>
</dbReference>
<accession>A0A329Q1Q9</accession>
<sequence>MEVEKNYYTKDDVMELLGCKEAKAYQVIRQLNGELKKMGKIVISGKINKKYFDEKTTV</sequence>